<dbReference type="PROSITE" id="PS00409">
    <property type="entry name" value="PROKAR_NTER_METHYL"/>
    <property type="match status" value="1"/>
</dbReference>
<name>A0A414W4R5_9FIRM</name>
<dbReference type="InterPro" id="IPR012902">
    <property type="entry name" value="N_methyl_site"/>
</dbReference>
<protein>
    <submittedName>
        <fullName evidence="2">Prepilin-type N-terminal cleavage/methylation domain-containing protein</fullName>
    </submittedName>
</protein>
<proteinExistence type="predicted"/>
<dbReference type="InterPro" id="IPR045584">
    <property type="entry name" value="Pilin-like"/>
</dbReference>
<dbReference type="AlphaFoldDB" id="A0A414W4R5"/>
<dbReference type="NCBIfam" id="TIGR02532">
    <property type="entry name" value="IV_pilin_GFxxxE"/>
    <property type="match status" value="1"/>
</dbReference>
<dbReference type="Gene3D" id="3.30.700.10">
    <property type="entry name" value="Glycoprotein, Type 4 Pilin"/>
    <property type="match status" value="1"/>
</dbReference>
<dbReference type="EMBL" id="QRJH01000002">
    <property type="protein sequence ID" value="RHH20285.1"/>
    <property type="molecule type" value="Genomic_DNA"/>
</dbReference>
<comment type="caution">
    <text evidence="2">The sequence shown here is derived from an EMBL/GenBank/DDBJ whole genome shotgun (WGS) entry which is preliminary data.</text>
</comment>
<sequence>MFKFLKERKKDNKGFTLVELVIVIAILAILFGLLAPQYTKYVEKSRKTADASNMDEIVKVIKVYAADPANELPAGTYTVTMENAADGKTDVTEKDIKGTSQLTALKAEIDKSIPKWTKTVTKSKKWAADGAPVNITATVTVGSDGGTSVAYGPETFAKYMAGNESTATSTP</sequence>
<dbReference type="Pfam" id="PF07963">
    <property type="entry name" value="N_methyl"/>
    <property type="match status" value="1"/>
</dbReference>
<gene>
    <name evidence="2" type="ORF">DW222_05705</name>
</gene>
<evidence type="ECO:0000256" key="1">
    <source>
        <dbReference type="SAM" id="Phobius"/>
    </source>
</evidence>
<evidence type="ECO:0000313" key="2">
    <source>
        <dbReference type="EMBL" id="RHH20285.1"/>
    </source>
</evidence>
<keyword evidence="1" id="KW-0472">Membrane</keyword>
<dbReference type="PANTHER" id="PTHR30093">
    <property type="entry name" value="GENERAL SECRETION PATHWAY PROTEIN G"/>
    <property type="match status" value="1"/>
</dbReference>
<feature type="transmembrane region" description="Helical" evidence="1">
    <location>
        <begin position="20"/>
        <end position="38"/>
    </location>
</feature>
<keyword evidence="1" id="KW-0812">Transmembrane</keyword>
<dbReference type="Proteomes" id="UP000284024">
    <property type="component" value="Unassembled WGS sequence"/>
</dbReference>
<dbReference type="RefSeq" id="WP_118235623.1">
    <property type="nucleotide sequence ID" value="NZ_QRJH01000002.1"/>
</dbReference>
<keyword evidence="1" id="KW-1133">Transmembrane helix</keyword>
<accession>A0A414W4R5</accession>
<evidence type="ECO:0000313" key="3">
    <source>
        <dbReference type="Proteomes" id="UP000284024"/>
    </source>
</evidence>
<dbReference type="SUPFAM" id="SSF54523">
    <property type="entry name" value="Pili subunits"/>
    <property type="match status" value="1"/>
</dbReference>
<reference evidence="2 3" key="1">
    <citation type="submission" date="2018-08" db="EMBL/GenBank/DDBJ databases">
        <title>A genome reference for cultivated species of the human gut microbiota.</title>
        <authorList>
            <person name="Zou Y."/>
            <person name="Xue W."/>
            <person name="Luo G."/>
        </authorList>
    </citation>
    <scope>NUCLEOTIDE SEQUENCE [LARGE SCALE GENOMIC DNA]</scope>
    <source>
        <strain evidence="2 3">AM18-2AC</strain>
    </source>
</reference>
<organism evidence="2 3">
    <name type="scientific">Blautia obeum</name>
    <dbReference type="NCBI Taxonomy" id="40520"/>
    <lineage>
        <taxon>Bacteria</taxon>
        <taxon>Bacillati</taxon>
        <taxon>Bacillota</taxon>
        <taxon>Clostridia</taxon>
        <taxon>Lachnospirales</taxon>
        <taxon>Lachnospiraceae</taxon>
        <taxon>Blautia</taxon>
    </lineage>
</organism>